<evidence type="ECO:0000313" key="1">
    <source>
        <dbReference type="EMBL" id="ABC27615.1"/>
    </source>
</evidence>
<proteinExistence type="predicted"/>
<protein>
    <submittedName>
        <fullName evidence="1">Uncharacterized protein</fullName>
    </submittedName>
</protein>
<dbReference type="Proteomes" id="UP000000238">
    <property type="component" value="Chromosome"/>
</dbReference>
<accession>Q2SP09</accession>
<evidence type="ECO:0000313" key="2">
    <source>
        <dbReference type="Proteomes" id="UP000000238"/>
    </source>
</evidence>
<sequence length="35" mass="3877">MQTDNQNYSVNIVEQEAIPVAALEHCATRLVFSNA</sequence>
<dbReference type="HOGENOM" id="CLU_3365254_0_0_6"/>
<name>Q2SP09_HAHCH</name>
<gene>
    <name evidence="1" type="ordered locus">HCH_00717</name>
</gene>
<dbReference type="STRING" id="349521.HCH_00717"/>
<dbReference type="EMBL" id="CP000155">
    <property type="protein sequence ID" value="ABC27615.1"/>
    <property type="molecule type" value="Genomic_DNA"/>
</dbReference>
<keyword evidence="2" id="KW-1185">Reference proteome</keyword>
<dbReference type="KEGG" id="hch:HCH_00717"/>
<organism evidence="1 2">
    <name type="scientific">Hahella chejuensis (strain KCTC 2396)</name>
    <dbReference type="NCBI Taxonomy" id="349521"/>
    <lineage>
        <taxon>Bacteria</taxon>
        <taxon>Pseudomonadati</taxon>
        <taxon>Pseudomonadota</taxon>
        <taxon>Gammaproteobacteria</taxon>
        <taxon>Oceanospirillales</taxon>
        <taxon>Hahellaceae</taxon>
        <taxon>Hahella</taxon>
    </lineage>
</organism>
<reference evidence="1 2" key="1">
    <citation type="journal article" date="2005" name="Nucleic Acids Res.">
        <title>Genomic blueprint of Hahella chejuensis, a marine microbe producing an algicidal agent.</title>
        <authorList>
            <person name="Jeong H."/>
            <person name="Yim J.H."/>
            <person name="Lee C."/>
            <person name="Choi S.-H."/>
            <person name="Park Y.K."/>
            <person name="Yoon S.H."/>
            <person name="Hur C.-G."/>
            <person name="Kang H.-Y."/>
            <person name="Kim D."/>
            <person name="Lee H.H."/>
            <person name="Park K.H."/>
            <person name="Park S.-H."/>
            <person name="Park H.-S."/>
            <person name="Lee H.K."/>
            <person name="Oh T.K."/>
            <person name="Kim J.F."/>
        </authorList>
    </citation>
    <scope>NUCLEOTIDE SEQUENCE [LARGE SCALE GENOMIC DNA]</scope>
    <source>
        <strain evidence="1 2">KCTC 2396</strain>
    </source>
</reference>
<dbReference type="AlphaFoldDB" id="Q2SP09"/>